<evidence type="ECO:0000256" key="2">
    <source>
        <dbReference type="ARBA" id="ARBA00013194"/>
    </source>
</evidence>
<evidence type="ECO:0000256" key="1">
    <source>
        <dbReference type="ARBA" id="ARBA00000971"/>
    </source>
</evidence>
<evidence type="ECO:0000256" key="5">
    <source>
        <dbReference type="PROSITE-ProRule" id="PRU00277"/>
    </source>
</evidence>
<evidence type="ECO:0000313" key="8">
    <source>
        <dbReference type="EMBL" id="ORY48922.1"/>
    </source>
</evidence>
<dbReference type="InterPro" id="IPR046357">
    <property type="entry name" value="PPIase_dom_sf"/>
</dbReference>
<dbReference type="Pfam" id="PF00254">
    <property type="entry name" value="FKBP_C"/>
    <property type="match status" value="1"/>
</dbReference>
<comment type="catalytic activity">
    <reaction evidence="1 5">
        <text>[protein]-peptidylproline (omega=180) = [protein]-peptidylproline (omega=0)</text>
        <dbReference type="Rhea" id="RHEA:16237"/>
        <dbReference type="Rhea" id="RHEA-COMP:10747"/>
        <dbReference type="Rhea" id="RHEA-COMP:10748"/>
        <dbReference type="ChEBI" id="CHEBI:83833"/>
        <dbReference type="ChEBI" id="CHEBI:83834"/>
        <dbReference type="EC" id="5.2.1.8"/>
    </reaction>
</comment>
<dbReference type="STRING" id="329046.A0A1Y2CPJ3"/>
<evidence type="ECO:0000256" key="6">
    <source>
        <dbReference type="SAM" id="MobiDB-lite"/>
    </source>
</evidence>
<accession>A0A1Y2CPJ3</accession>
<evidence type="ECO:0000256" key="3">
    <source>
        <dbReference type="ARBA" id="ARBA00023110"/>
    </source>
</evidence>
<evidence type="ECO:0000259" key="7">
    <source>
        <dbReference type="PROSITE" id="PS50059"/>
    </source>
</evidence>
<evidence type="ECO:0000256" key="4">
    <source>
        <dbReference type="ARBA" id="ARBA00023235"/>
    </source>
</evidence>
<dbReference type="GO" id="GO:0003755">
    <property type="term" value="F:peptidyl-prolyl cis-trans isomerase activity"/>
    <property type="evidence" value="ECO:0007669"/>
    <property type="project" value="UniProtKB-KW"/>
</dbReference>
<organism evidence="8 9">
    <name type="scientific">Rhizoclosmatium globosum</name>
    <dbReference type="NCBI Taxonomy" id="329046"/>
    <lineage>
        <taxon>Eukaryota</taxon>
        <taxon>Fungi</taxon>
        <taxon>Fungi incertae sedis</taxon>
        <taxon>Chytridiomycota</taxon>
        <taxon>Chytridiomycota incertae sedis</taxon>
        <taxon>Chytridiomycetes</taxon>
        <taxon>Chytridiales</taxon>
        <taxon>Chytriomycetaceae</taxon>
        <taxon>Rhizoclosmatium</taxon>
    </lineage>
</organism>
<dbReference type="AlphaFoldDB" id="A0A1Y2CPJ3"/>
<dbReference type="Proteomes" id="UP000193642">
    <property type="component" value="Unassembled WGS sequence"/>
</dbReference>
<dbReference type="Gene3D" id="3.10.50.40">
    <property type="match status" value="1"/>
</dbReference>
<dbReference type="PANTHER" id="PTHR43811:SF19">
    <property type="entry name" value="39 KDA FK506-BINDING NUCLEAR PROTEIN"/>
    <property type="match status" value="1"/>
</dbReference>
<feature type="compositionally biased region" description="Acidic residues" evidence="6">
    <location>
        <begin position="9"/>
        <end position="27"/>
    </location>
</feature>
<name>A0A1Y2CPJ3_9FUNG</name>
<keyword evidence="9" id="KW-1185">Reference proteome</keyword>
<dbReference type="PROSITE" id="PS50059">
    <property type="entry name" value="FKBP_PPIASE"/>
    <property type="match status" value="1"/>
</dbReference>
<dbReference type="InterPro" id="IPR001179">
    <property type="entry name" value="PPIase_FKBP_dom"/>
</dbReference>
<feature type="compositionally biased region" description="Polar residues" evidence="6">
    <location>
        <begin position="41"/>
        <end position="52"/>
    </location>
</feature>
<protein>
    <recommendedName>
        <fullName evidence="2 5">peptidylprolyl isomerase</fullName>
        <ecNumber evidence="2 5">5.2.1.8</ecNumber>
    </recommendedName>
</protein>
<evidence type="ECO:0000313" key="9">
    <source>
        <dbReference type="Proteomes" id="UP000193642"/>
    </source>
</evidence>
<dbReference type="EC" id="5.2.1.8" evidence="2 5"/>
<dbReference type="PANTHER" id="PTHR43811">
    <property type="entry name" value="FKBP-TYPE PEPTIDYL-PROLYL CIS-TRANS ISOMERASE FKPA"/>
    <property type="match status" value="1"/>
</dbReference>
<dbReference type="EMBL" id="MCGO01000010">
    <property type="protein sequence ID" value="ORY48922.1"/>
    <property type="molecule type" value="Genomic_DNA"/>
</dbReference>
<keyword evidence="4 5" id="KW-0413">Isomerase</keyword>
<reference evidence="8 9" key="1">
    <citation type="submission" date="2016-07" db="EMBL/GenBank/DDBJ databases">
        <title>Pervasive Adenine N6-methylation of Active Genes in Fungi.</title>
        <authorList>
            <consortium name="DOE Joint Genome Institute"/>
            <person name="Mondo S.J."/>
            <person name="Dannebaum R.O."/>
            <person name="Kuo R.C."/>
            <person name="Labutti K."/>
            <person name="Haridas S."/>
            <person name="Kuo A."/>
            <person name="Salamov A."/>
            <person name="Ahrendt S.R."/>
            <person name="Lipzen A."/>
            <person name="Sullivan W."/>
            <person name="Andreopoulos W.B."/>
            <person name="Clum A."/>
            <person name="Lindquist E."/>
            <person name="Daum C."/>
            <person name="Ramamoorthy G.K."/>
            <person name="Gryganskyi A."/>
            <person name="Culley D."/>
            <person name="Magnuson J.K."/>
            <person name="James T.Y."/>
            <person name="O'Malley M.A."/>
            <person name="Stajich J.E."/>
            <person name="Spatafora J.W."/>
            <person name="Visel A."/>
            <person name="Grigoriev I.V."/>
        </authorList>
    </citation>
    <scope>NUCLEOTIDE SEQUENCE [LARGE SCALE GENOMIC DNA]</scope>
    <source>
        <strain evidence="8 9">JEL800</strain>
    </source>
</reference>
<sequence>MPPKKRTDDEDEDFAPGADDVIEEELGEGIAAAGKKRAHSEISNGKQKLDNDTQASTRCIGKYLKDRVDKESIKEALVQGVEDKLFTKIKGSYIVTADPRYPDLKDKITFEEIVPPTDPTSKAVVKGHTVYVKYKGMLKATGEAFDEDELKFLVDGGEVIRGLDQGVIGMRVGSKRIVQIPASLGYGKRGSPPEIPSNAI</sequence>
<feature type="domain" description="PPIase FKBP-type" evidence="7">
    <location>
        <begin position="127"/>
        <end position="200"/>
    </location>
</feature>
<dbReference type="SUPFAM" id="SSF54534">
    <property type="entry name" value="FKBP-like"/>
    <property type="match status" value="1"/>
</dbReference>
<proteinExistence type="predicted"/>
<feature type="region of interest" description="Disordered" evidence="6">
    <location>
        <begin position="1"/>
        <end position="52"/>
    </location>
</feature>
<gene>
    <name evidence="8" type="ORF">BCR33DRAFT_714027</name>
</gene>
<dbReference type="OrthoDB" id="1902587at2759"/>
<keyword evidence="3 5" id="KW-0697">Rotamase</keyword>
<comment type="caution">
    <text evidence="8">The sequence shown here is derived from an EMBL/GenBank/DDBJ whole genome shotgun (WGS) entry which is preliminary data.</text>
</comment>